<dbReference type="Proteomes" id="UP000706891">
    <property type="component" value="Unassembled WGS sequence"/>
</dbReference>
<sequence length="306" mass="36733">MSKQVEGIRRMLLILNKVRHGNFVPRGELLNYVNDKMSWHYGYSEVSGRTLERDIRDIDELFGITISYNRTRQGYFIREDYMGYDERISELMMNFDLLNAIDRTPNISTFVLPEHHRPRYSEWLMPLVRAIHDLHPVSFSYVDYRNDCRERHFDVLPHYLKESNQRWYLLAYDKAVMKTFGIDRIRNLEVHDDETFIRATDSDVNAMFRDCFGLWNDERIPVEDIELRYDALDGRFIKSAPIHTSQTVLVDTPDEFRISLRLRITNDFVMELLSRSRSLEVIKPRHLRERVREIYEEALKRNSDTR</sequence>
<dbReference type="PROSITE" id="PS52050">
    <property type="entry name" value="WYL"/>
    <property type="match status" value="1"/>
</dbReference>
<feature type="domain" description="WCX" evidence="2">
    <location>
        <begin position="223"/>
        <end position="299"/>
    </location>
</feature>
<accession>A0A938WVP4</accession>
<evidence type="ECO:0000313" key="3">
    <source>
        <dbReference type="EMBL" id="MBM6675033.1"/>
    </source>
</evidence>
<dbReference type="Pfam" id="PF13280">
    <property type="entry name" value="WYL"/>
    <property type="match status" value="1"/>
</dbReference>
<evidence type="ECO:0000313" key="4">
    <source>
        <dbReference type="Proteomes" id="UP000706891"/>
    </source>
</evidence>
<evidence type="ECO:0000259" key="1">
    <source>
        <dbReference type="Pfam" id="PF13280"/>
    </source>
</evidence>
<reference evidence="3" key="1">
    <citation type="submission" date="2020-08" db="EMBL/GenBank/DDBJ databases">
        <authorList>
            <person name="Cejkova D."/>
            <person name="Kubasova T."/>
            <person name="Jahodarova E."/>
            <person name="Rychlik I."/>
        </authorList>
    </citation>
    <scope>NUCLEOTIDE SEQUENCE</scope>
    <source>
        <strain evidence="3">An824</strain>
    </source>
</reference>
<organism evidence="3 4">
    <name type="scientific">Marseilla massiliensis</name>
    <dbReference type="NCBI Taxonomy" id="1841864"/>
    <lineage>
        <taxon>Bacteria</taxon>
        <taxon>Pseudomonadati</taxon>
        <taxon>Bacteroidota</taxon>
        <taxon>Bacteroidia</taxon>
        <taxon>Bacteroidales</taxon>
        <taxon>Prevotellaceae</taxon>
        <taxon>Marseilla</taxon>
    </lineage>
</organism>
<dbReference type="InterPro" id="IPR057727">
    <property type="entry name" value="WCX_dom"/>
</dbReference>
<gene>
    <name evidence="3" type="ORF">H6A34_14315</name>
</gene>
<dbReference type="InterPro" id="IPR051534">
    <property type="entry name" value="CBASS_pafABC_assoc_protein"/>
</dbReference>
<feature type="domain" description="WYL" evidence="1">
    <location>
        <begin position="123"/>
        <end position="190"/>
    </location>
</feature>
<reference evidence="3" key="2">
    <citation type="journal article" date="2021" name="Sci. Rep.">
        <title>The distribution of antibiotic resistance genes in chicken gut microbiota commensals.</title>
        <authorList>
            <person name="Juricova H."/>
            <person name="Matiasovicova J."/>
            <person name="Kubasova T."/>
            <person name="Cejkova D."/>
            <person name="Rychlik I."/>
        </authorList>
    </citation>
    <scope>NUCLEOTIDE SEQUENCE</scope>
    <source>
        <strain evidence="3">An824</strain>
    </source>
</reference>
<dbReference type="PANTHER" id="PTHR34580">
    <property type="match status" value="1"/>
</dbReference>
<name>A0A938WVP4_9BACT</name>
<comment type="caution">
    <text evidence="3">The sequence shown here is derived from an EMBL/GenBank/DDBJ whole genome shotgun (WGS) entry which is preliminary data.</text>
</comment>
<dbReference type="EMBL" id="JACJJG010000198">
    <property type="protein sequence ID" value="MBM6675033.1"/>
    <property type="molecule type" value="Genomic_DNA"/>
</dbReference>
<protein>
    <submittedName>
        <fullName evidence="3">WYL domain-containing protein</fullName>
    </submittedName>
</protein>
<dbReference type="AlphaFoldDB" id="A0A938WVP4"/>
<dbReference type="Pfam" id="PF25583">
    <property type="entry name" value="WCX"/>
    <property type="match status" value="1"/>
</dbReference>
<dbReference type="PANTHER" id="PTHR34580:SF9">
    <property type="entry name" value="SLL5097 PROTEIN"/>
    <property type="match status" value="1"/>
</dbReference>
<dbReference type="InterPro" id="IPR026881">
    <property type="entry name" value="WYL_dom"/>
</dbReference>
<keyword evidence="4" id="KW-1185">Reference proteome</keyword>
<proteinExistence type="predicted"/>
<dbReference type="RefSeq" id="WP_205106066.1">
    <property type="nucleotide sequence ID" value="NZ_JACJJG010000198.1"/>
</dbReference>
<evidence type="ECO:0000259" key="2">
    <source>
        <dbReference type="Pfam" id="PF25583"/>
    </source>
</evidence>